<dbReference type="InterPro" id="IPR019406">
    <property type="entry name" value="APLF_PBZ"/>
</dbReference>
<feature type="compositionally biased region" description="Basic and acidic residues" evidence="1">
    <location>
        <begin position="157"/>
        <end position="167"/>
    </location>
</feature>
<dbReference type="PANTHER" id="PTHR21315:SF2">
    <property type="entry name" value="APRATAXIN AND PNK-LIKE FACTOR"/>
    <property type="match status" value="1"/>
</dbReference>
<dbReference type="PANTHER" id="PTHR21315">
    <property type="entry name" value="APRATAXIN AND PNK-LIKE FACTOR-RELATED"/>
    <property type="match status" value="1"/>
</dbReference>
<feature type="compositionally biased region" description="Basic and acidic residues" evidence="1">
    <location>
        <begin position="222"/>
        <end position="238"/>
    </location>
</feature>
<dbReference type="InterPro" id="IPR039253">
    <property type="entry name" value="APLF"/>
</dbReference>
<gene>
    <name evidence="3" type="ORF">B7P43_G12004</name>
</gene>
<proteinExistence type="predicted"/>
<dbReference type="InParanoid" id="A0A2J7R9Q7"/>
<dbReference type="Pfam" id="PF10283">
    <property type="entry name" value="zf-CCHH"/>
    <property type="match status" value="2"/>
</dbReference>
<feature type="region of interest" description="Disordered" evidence="1">
    <location>
        <begin position="315"/>
        <end position="392"/>
    </location>
</feature>
<sequence length="392" mass="44022">MNICLIRQDESADEVNLALGEITLGRGPLLGCTDKRVSHQHARLKLSEEGDIILEAIHTNPFFYIKGQKAPVEVIKGDFVVINDGDQFSLVPDGYRFRVVIPSKVENNQSERVEDDNSVTEPQGTGHSYKRHLPLWMTNLAKDGDSNSDIRTSSPQKRRDAIHENMVKKKVKLDQIASDASEEKCGSGSNDDPDHGVSEGKKERENTELHEMSEDEGGGESDGQKVKAEVEESNEDKPSTATQKGDTDTSGTQQGAAGGQKKRCMYGANCYRRSAQHHDEFSHPGDPDYNDKDLPECPYGTGCYRKNKQHRLDFKHTVRLHRARRPQNKQRNDDYGDDDYDYDDPFLNDASSDDYQPTDTDSDISDGMSSGDEESDSKRMMKEAKKFARKKK</sequence>
<keyword evidence="4" id="KW-1185">Reference proteome</keyword>
<dbReference type="EMBL" id="NEVH01006580">
    <property type="protein sequence ID" value="PNF37563.1"/>
    <property type="molecule type" value="Genomic_DNA"/>
</dbReference>
<evidence type="ECO:0000313" key="4">
    <source>
        <dbReference type="Proteomes" id="UP000235965"/>
    </source>
</evidence>
<dbReference type="AlphaFoldDB" id="A0A2J7R9Q7"/>
<feature type="domain" description="PBZ-type" evidence="2">
    <location>
        <begin position="295"/>
        <end position="317"/>
    </location>
</feature>
<feature type="compositionally biased region" description="Basic and acidic residues" evidence="1">
    <location>
        <begin position="376"/>
        <end position="386"/>
    </location>
</feature>
<feature type="domain" description="PBZ-type" evidence="2">
    <location>
        <begin position="261"/>
        <end position="286"/>
    </location>
</feature>
<dbReference type="OrthoDB" id="10256774at2759"/>
<comment type="caution">
    <text evidence="3">The sequence shown here is derived from an EMBL/GenBank/DDBJ whole genome shotgun (WGS) entry which is preliminary data.</text>
</comment>
<feature type="region of interest" description="Disordered" evidence="1">
    <location>
        <begin position="108"/>
        <end position="262"/>
    </location>
</feature>
<dbReference type="GO" id="GO:0006302">
    <property type="term" value="P:double-strand break repair"/>
    <property type="evidence" value="ECO:0007669"/>
    <property type="project" value="InterPro"/>
</dbReference>
<dbReference type="GO" id="GO:0008408">
    <property type="term" value="F:3'-5' exonuclease activity"/>
    <property type="evidence" value="ECO:0007669"/>
    <property type="project" value="InterPro"/>
</dbReference>
<evidence type="ECO:0000259" key="2">
    <source>
        <dbReference type="Pfam" id="PF10283"/>
    </source>
</evidence>
<name>A0A2J7R9Q7_9NEOP</name>
<dbReference type="GO" id="GO:0005634">
    <property type="term" value="C:nucleus"/>
    <property type="evidence" value="ECO:0007669"/>
    <property type="project" value="TreeGrafter"/>
</dbReference>
<protein>
    <recommendedName>
        <fullName evidence="2">PBZ-type domain-containing protein</fullName>
    </recommendedName>
</protein>
<evidence type="ECO:0000256" key="1">
    <source>
        <dbReference type="SAM" id="MobiDB-lite"/>
    </source>
</evidence>
<dbReference type="InterPro" id="IPR008984">
    <property type="entry name" value="SMAD_FHA_dom_sf"/>
</dbReference>
<dbReference type="GO" id="GO:0035861">
    <property type="term" value="C:site of double-strand break"/>
    <property type="evidence" value="ECO:0007669"/>
    <property type="project" value="TreeGrafter"/>
</dbReference>
<dbReference type="SUPFAM" id="SSF49879">
    <property type="entry name" value="SMAD/FHA domain"/>
    <property type="match status" value="1"/>
</dbReference>
<evidence type="ECO:0000313" key="3">
    <source>
        <dbReference type="EMBL" id="PNF37562.1"/>
    </source>
</evidence>
<feature type="compositionally biased region" description="Basic residues" evidence="1">
    <location>
        <begin position="317"/>
        <end position="328"/>
    </location>
</feature>
<feature type="compositionally biased region" description="Basic and acidic residues" evidence="1">
    <location>
        <begin position="192"/>
        <end position="212"/>
    </location>
</feature>
<dbReference type="EMBL" id="NEVH01006580">
    <property type="protein sequence ID" value="PNF37562.1"/>
    <property type="molecule type" value="Genomic_DNA"/>
</dbReference>
<dbReference type="STRING" id="105785.A0A2J7R9Q7"/>
<dbReference type="Proteomes" id="UP000235965">
    <property type="component" value="Unassembled WGS sequence"/>
</dbReference>
<accession>A0A2J7R9Q7</accession>
<dbReference type="GO" id="GO:0003906">
    <property type="term" value="F:DNA-(apurinic or apyrimidinic site) endonuclease activity"/>
    <property type="evidence" value="ECO:0007669"/>
    <property type="project" value="InterPro"/>
</dbReference>
<dbReference type="Gene3D" id="2.60.200.20">
    <property type="match status" value="1"/>
</dbReference>
<organism evidence="3 4">
    <name type="scientific">Cryptotermes secundus</name>
    <dbReference type="NCBI Taxonomy" id="105785"/>
    <lineage>
        <taxon>Eukaryota</taxon>
        <taxon>Metazoa</taxon>
        <taxon>Ecdysozoa</taxon>
        <taxon>Arthropoda</taxon>
        <taxon>Hexapoda</taxon>
        <taxon>Insecta</taxon>
        <taxon>Pterygota</taxon>
        <taxon>Neoptera</taxon>
        <taxon>Polyneoptera</taxon>
        <taxon>Dictyoptera</taxon>
        <taxon>Blattodea</taxon>
        <taxon>Blattoidea</taxon>
        <taxon>Termitoidae</taxon>
        <taxon>Kalotermitidae</taxon>
        <taxon>Cryptotermitinae</taxon>
        <taxon>Cryptotermes</taxon>
    </lineage>
</organism>
<feature type="compositionally biased region" description="Acidic residues" evidence="1">
    <location>
        <begin position="335"/>
        <end position="346"/>
    </location>
</feature>
<reference evidence="3 4" key="1">
    <citation type="submission" date="2017-12" db="EMBL/GenBank/DDBJ databases">
        <title>Hemimetabolous genomes reveal molecular basis of termite eusociality.</title>
        <authorList>
            <person name="Harrison M.C."/>
            <person name="Jongepier E."/>
            <person name="Robertson H.M."/>
            <person name="Arning N."/>
            <person name="Bitard-Feildel T."/>
            <person name="Chao H."/>
            <person name="Childers C.P."/>
            <person name="Dinh H."/>
            <person name="Doddapaneni H."/>
            <person name="Dugan S."/>
            <person name="Gowin J."/>
            <person name="Greiner C."/>
            <person name="Han Y."/>
            <person name="Hu H."/>
            <person name="Hughes D.S.T."/>
            <person name="Huylmans A.-K."/>
            <person name="Kemena C."/>
            <person name="Kremer L.P.M."/>
            <person name="Lee S.L."/>
            <person name="Lopez-Ezquerra A."/>
            <person name="Mallet L."/>
            <person name="Monroy-Kuhn J.M."/>
            <person name="Moser A."/>
            <person name="Murali S.C."/>
            <person name="Muzny D.M."/>
            <person name="Otani S."/>
            <person name="Piulachs M.-D."/>
            <person name="Poelchau M."/>
            <person name="Qu J."/>
            <person name="Schaub F."/>
            <person name="Wada-Katsumata A."/>
            <person name="Worley K.C."/>
            <person name="Xie Q."/>
            <person name="Ylla G."/>
            <person name="Poulsen M."/>
            <person name="Gibbs R.A."/>
            <person name="Schal C."/>
            <person name="Richards S."/>
            <person name="Belles X."/>
            <person name="Korb J."/>
            <person name="Bornberg-Bauer E."/>
        </authorList>
    </citation>
    <scope>NUCLEOTIDE SEQUENCE [LARGE SCALE GENOMIC DNA]</scope>
    <source>
        <tissue evidence="3">Whole body</tissue>
    </source>
</reference>
<feature type="compositionally biased region" description="Polar residues" evidence="1">
    <location>
        <begin position="239"/>
        <end position="252"/>
    </location>
</feature>